<reference evidence="1" key="1">
    <citation type="journal article" date="2023" name="Science">
        <title>Genome structures resolve the early diversification of teleost fishes.</title>
        <authorList>
            <person name="Parey E."/>
            <person name="Louis A."/>
            <person name="Montfort J."/>
            <person name="Bouchez O."/>
            <person name="Roques C."/>
            <person name="Iampietro C."/>
            <person name="Lluch J."/>
            <person name="Castinel A."/>
            <person name="Donnadieu C."/>
            <person name="Desvignes T."/>
            <person name="Floi Bucao C."/>
            <person name="Jouanno E."/>
            <person name="Wen M."/>
            <person name="Mejri S."/>
            <person name="Dirks R."/>
            <person name="Jansen H."/>
            <person name="Henkel C."/>
            <person name="Chen W.J."/>
            <person name="Zahm M."/>
            <person name="Cabau C."/>
            <person name="Klopp C."/>
            <person name="Thompson A.W."/>
            <person name="Robinson-Rechavi M."/>
            <person name="Braasch I."/>
            <person name="Lecointre G."/>
            <person name="Bobe J."/>
            <person name="Postlethwait J.H."/>
            <person name="Berthelot C."/>
            <person name="Roest Crollius H."/>
            <person name="Guiguen Y."/>
        </authorList>
    </citation>
    <scope>NUCLEOTIDE SEQUENCE</scope>
    <source>
        <strain evidence="1">WJC10195</strain>
    </source>
</reference>
<accession>A0A9Q1ID88</accession>
<evidence type="ECO:0000313" key="1">
    <source>
        <dbReference type="EMBL" id="KAJ8336270.1"/>
    </source>
</evidence>
<dbReference type="EMBL" id="JAINUF010000020">
    <property type="protein sequence ID" value="KAJ8336270.1"/>
    <property type="molecule type" value="Genomic_DNA"/>
</dbReference>
<dbReference type="OrthoDB" id="8553199at2759"/>
<proteinExistence type="predicted"/>
<keyword evidence="2" id="KW-1185">Reference proteome</keyword>
<sequence>MVDGFIALLLGDRRSAEAKGYKDFLDSVGIRDLKPGSILQNLKSKTVIGCSAKVSKDINDYIIQAVKPGAGATVRAAKAAKTGAELRTSLSASFEILRGKLKERGVDLPRDAVEDRRSNRGEHVFNNALLKFYGSIIDLFIQRHFPGSDRVALIGRIPNSSASDAFQGNAPDGEHINLSAAQRRNISTWVAHIPDNVVYIPINNILFAYMTETIRLNAVDYMHLFSLQQNNSNVLRILARFVEWMNMHRVYLDPQAVEIWLARQPDLIDQFYTTEDAVQRMLRHLDPNRSSLLRDWVNDLTRARATFH</sequence>
<gene>
    <name evidence="1" type="ORF">SKAU_G00396130</name>
</gene>
<protein>
    <submittedName>
        <fullName evidence="1">Uncharacterized protein</fullName>
    </submittedName>
</protein>
<name>A0A9Q1ID88_SYNKA</name>
<comment type="caution">
    <text evidence="1">The sequence shown here is derived from an EMBL/GenBank/DDBJ whole genome shotgun (WGS) entry which is preliminary data.</text>
</comment>
<organism evidence="1 2">
    <name type="scientific">Synaphobranchus kaupii</name>
    <name type="common">Kaup's arrowtooth eel</name>
    <dbReference type="NCBI Taxonomy" id="118154"/>
    <lineage>
        <taxon>Eukaryota</taxon>
        <taxon>Metazoa</taxon>
        <taxon>Chordata</taxon>
        <taxon>Craniata</taxon>
        <taxon>Vertebrata</taxon>
        <taxon>Euteleostomi</taxon>
        <taxon>Actinopterygii</taxon>
        <taxon>Neopterygii</taxon>
        <taxon>Teleostei</taxon>
        <taxon>Anguilliformes</taxon>
        <taxon>Synaphobranchidae</taxon>
        <taxon>Synaphobranchus</taxon>
    </lineage>
</organism>
<evidence type="ECO:0000313" key="2">
    <source>
        <dbReference type="Proteomes" id="UP001152622"/>
    </source>
</evidence>
<dbReference type="Proteomes" id="UP001152622">
    <property type="component" value="Chromosome 20"/>
</dbReference>
<dbReference type="AlphaFoldDB" id="A0A9Q1ID88"/>